<comment type="similarity">
    <text evidence="6">Belongs to the ABC-2 integral membrane protein family.</text>
</comment>
<dbReference type="InterPro" id="IPR013525">
    <property type="entry name" value="ABC2_TM"/>
</dbReference>
<evidence type="ECO:0000259" key="7">
    <source>
        <dbReference type="PROSITE" id="PS51012"/>
    </source>
</evidence>
<dbReference type="InterPro" id="IPR047817">
    <property type="entry name" value="ABC2_TM_bact-type"/>
</dbReference>
<evidence type="ECO:0000313" key="9">
    <source>
        <dbReference type="Proteomes" id="UP000317422"/>
    </source>
</evidence>
<evidence type="ECO:0000256" key="3">
    <source>
        <dbReference type="ARBA" id="ARBA00022989"/>
    </source>
</evidence>
<reference evidence="8 9" key="1">
    <citation type="submission" date="2019-06" db="EMBL/GenBank/DDBJ databases">
        <title>Sequencing the genomes of 1000 actinobacteria strains.</title>
        <authorList>
            <person name="Klenk H.-P."/>
        </authorList>
    </citation>
    <scope>NUCLEOTIDE SEQUENCE [LARGE SCALE GENOMIC DNA]</scope>
    <source>
        <strain evidence="8 9">DSM 45015</strain>
    </source>
</reference>
<dbReference type="PANTHER" id="PTHR43229:SF3">
    <property type="entry name" value="ABC-TYPE MULTIDRUG TRANSPORT SYSTEM, PERMEASE COMPONENT"/>
    <property type="match status" value="1"/>
</dbReference>
<dbReference type="GO" id="GO:0046677">
    <property type="term" value="P:response to antibiotic"/>
    <property type="evidence" value="ECO:0007669"/>
    <property type="project" value="UniProtKB-KW"/>
</dbReference>
<feature type="transmembrane region" description="Helical" evidence="6">
    <location>
        <begin position="75"/>
        <end position="100"/>
    </location>
</feature>
<evidence type="ECO:0000256" key="6">
    <source>
        <dbReference type="RuleBase" id="RU361157"/>
    </source>
</evidence>
<feature type="transmembrane region" description="Helical" evidence="6">
    <location>
        <begin position="45"/>
        <end position="63"/>
    </location>
</feature>
<evidence type="ECO:0000256" key="2">
    <source>
        <dbReference type="ARBA" id="ARBA00022692"/>
    </source>
</evidence>
<keyword evidence="6" id="KW-1003">Cell membrane</keyword>
<feature type="transmembrane region" description="Helical" evidence="6">
    <location>
        <begin position="191"/>
        <end position="217"/>
    </location>
</feature>
<dbReference type="Pfam" id="PF01061">
    <property type="entry name" value="ABC2_membrane"/>
    <property type="match status" value="1"/>
</dbReference>
<gene>
    <name evidence="8" type="ORF">FHX37_3125</name>
</gene>
<keyword evidence="3 6" id="KW-1133">Transmembrane helix</keyword>
<dbReference type="PANTHER" id="PTHR43229">
    <property type="entry name" value="NODULATION PROTEIN J"/>
    <property type="match status" value="1"/>
</dbReference>
<feature type="transmembrane region" description="Helical" evidence="6">
    <location>
        <begin position="121"/>
        <end position="149"/>
    </location>
</feature>
<feature type="transmembrane region" description="Helical" evidence="6">
    <location>
        <begin position="255"/>
        <end position="275"/>
    </location>
</feature>
<dbReference type="EMBL" id="VFQC01000001">
    <property type="protein sequence ID" value="TQN33126.1"/>
    <property type="molecule type" value="Genomic_DNA"/>
</dbReference>
<dbReference type="AlphaFoldDB" id="A0A543NMS5"/>
<dbReference type="InterPro" id="IPR000412">
    <property type="entry name" value="ABC_2_transport"/>
</dbReference>
<evidence type="ECO:0000256" key="5">
    <source>
        <dbReference type="ARBA" id="ARBA00023251"/>
    </source>
</evidence>
<keyword evidence="2 6" id="KW-0812">Transmembrane</keyword>
<keyword evidence="5" id="KW-0046">Antibiotic resistance</keyword>
<keyword evidence="4 6" id="KW-0472">Membrane</keyword>
<sequence>MSTTTAPTGGDTALHHDRRLPSALRVGLSRGWLDIREFFREWETVVFTFSLPILILVLFAAIFEGLVEADMSAAAYYLPGLVAMGLMSVSFQTLGIGVAVERGNGTLRWLRGTPMPPAAYFLGKTLLVLALAAGQVVVLLGGAALLYGVDLPTDAGAWFTFTWVLVLGTSGCALLGLTVSGLVRSARAAQAVVVVPFLALQFFSGVFVPVVALPTWVVEVASLFPLKWMAQGMRSVFYPESAAALEPAGSWELPLAAGVLGVWCVAGLVLCLLTFRWRTARDG</sequence>
<proteinExistence type="inferred from homology"/>
<dbReference type="GO" id="GO:0043190">
    <property type="term" value="C:ATP-binding cassette (ABC) transporter complex"/>
    <property type="evidence" value="ECO:0007669"/>
    <property type="project" value="InterPro"/>
</dbReference>
<accession>A0A543NMS5</accession>
<dbReference type="PIRSF" id="PIRSF006648">
    <property type="entry name" value="DrrB"/>
    <property type="match status" value="1"/>
</dbReference>
<dbReference type="PROSITE" id="PS51012">
    <property type="entry name" value="ABC_TM2"/>
    <property type="match status" value="1"/>
</dbReference>
<protein>
    <recommendedName>
        <fullName evidence="6">Transport permease protein</fullName>
    </recommendedName>
</protein>
<feature type="domain" description="ABC transmembrane type-2" evidence="7">
    <location>
        <begin position="43"/>
        <end position="278"/>
    </location>
</feature>
<dbReference type="RefSeq" id="WP_141924535.1">
    <property type="nucleotide sequence ID" value="NZ_VFQC01000001.1"/>
</dbReference>
<organism evidence="8 9">
    <name type="scientific">Haloactinospora alba</name>
    <dbReference type="NCBI Taxonomy" id="405555"/>
    <lineage>
        <taxon>Bacteria</taxon>
        <taxon>Bacillati</taxon>
        <taxon>Actinomycetota</taxon>
        <taxon>Actinomycetes</taxon>
        <taxon>Streptosporangiales</taxon>
        <taxon>Nocardiopsidaceae</taxon>
        <taxon>Haloactinospora</taxon>
    </lineage>
</organism>
<keyword evidence="6" id="KW-0813">Transport</keyword>
<evidence type="ECO:0000256" key="1">
    <source>
        <dbReference type="ARBA" id="ARBA00004141"/>
    </source>
</evidence>
<keyword evidence="9" id="KW-1185">Reference proteome</keyword>
<evidence type="ECO:0000313" key="8">
    <source>
        <dbReference type="EMBL" id="TQN33126.1"/>
    </source>
</evidence>
<dbReference type="OrthoDB" id="9786643at2"/>
<evidence type="ECO:0000256" key="4">
    <source>
        <dbReference type="ARBA" id="ARBA00023136"/>
    </source>
</evidence>
<name>A0A543NMS5_9ACTN</name>
<feature type="transmembrane region" description="Helical" evidence="6">
    <location>
        <begin position="155"/>
        <end position="179"/>
    </location>
</feature>
<comment type="subcellular location">
    <subcellularLocation>
        <location evidence="6">Cell membrane</location>
        <topology evidence="6">Multi-pass membrane protein</topology>
    </subcellularLocation>
    <subcellularLocation>
        <location evidence="1">Membrane</location>
        <topology evidence="1">Multi-pass membrane protein</topology>
    </subcellularLocation>
</comment>
<dbReference type="GO" id="GO:0140359">
    <property type="term" value="F:ABC-type transporter activity"/>
    <property type="evidence" value="ECO:0007669"/>
    <property type="project" value="InterPro"/>
</dbReference>
<comment type="caution">
    <text evidence="8">The sequence shown here is derived from an EMBL/GenBank/DDBJ whole genome shotgun (WGS) entry which is preliminary data.</text>
</comment>
<dbReference type="Proteomes" id="UP000317422">
    <property type="component" value="Unassembled WGS sequence"/>
</dbReference>
<dbReference type="InterPro" id="IPR051784">
    <property type="entry name" value="Nod_factor_ABC_transporter"/>
</dbReference>